<evidence type="ECO:0000313" key="3">
    <source>
        <dbReference type="Proteomes" id="UP000283269"/>
    </source>
</evidence>
<dbReference type="EMBL" id="NHYD01003009">
    <property type="protein sequence ID" value="PPQ83536.1"/>
    <property type="molecule type" value="Genomic_DNA"/>
</dbReference>
<protein>
    <recommendedName>
        <fullName evidence="4">CxC2-like cysteine cluster KDZ transposase-associated domain-containing protein</fullName>
    </recommendedName>
</protein>
<evidence type="ECO:0000313" key="2">
    <source>
        <dbReference type="EMBL" id="PPQ83536.1"/>
    </source>
</evidence>
<evidence type="ECO:0000256" key="1">
    <source>
        <dbReference type="SAM" id="Phobius"/>
    </source>
</evidence>
<dbReference type="Pfam" id="PF18758">
    <property type="entry name" value="KDZ"/>
    <property type="match status" value="1"/>
</dbReference>
<keyword evidence="1" id="KW-1133">Transmembrane helix</keyword>
<gene>
    <name evidence="2" type="ORF">CVT25_006937</name>
</gene>
<dbReference type="InterPro" id="IPR040521">
    <property type="entry name" value="KDZ"/>
</dbReference>
<name>A0A409WYH4_PSICY</name>
<sequence>MDHFCFCNLELKAYAYQFYQLIHRMTTPISRTEIVNVYHEFRCMWLKKLRWARYGHKTEDPKNPPDGTLSLYCPTCPQPGINLPTNWKEDPNRLVYYTHYLIYHAPSTVYKHIFVTDRNFKADHVRQKCNDDIWLINGAGMVPNTDNYQQFLVSAIERVTKAPCENMFKAITNALLAPKACDKTGKVAFACAQHGCFVPNSLANLFRGEQQKNIDYALLQAIKSTHVEPEQGLLVIYDIVCAWILVLLLIKLSICFIFMATKTFVSFVLHQHSFLWLDKFLNHSGQASMQSPPWSGQQVWLTRKKCLMIMQLILIIKKMLRMTKVLSTKYMDAIVMVSHADAYFREISGDIVRVTLNEWEDEIQSVEAMWLANIQ</sequence>
<accession>A0A409WYH4</accession>
<dbReference type="OrthoDB" id="3214502at2759"/>
<comment type="caution">
    <text evidence="2">The sequence shown here is derived from an EMBL/GenBank/DDBJ whole genome shotgun (WGS) entry which is preliminary data.</text>
</comment>
<proteinExistence type="predicted"/>
<keyword evidence="1" id="KW-0812">Transmembrane</keyword>
<organism evidence="2 3">
    <name type="scientific">Psilocybe cyanescens</name>
    <dbReference type="NCBI Taxonomy" id="93625"/>
    <lineage>
        <taxon>Eukaryota</taxon>
        <taxon>Fungi</taxon>
        <taxon>Dikarya</taxon>
        <taxon>Basidiomycota</taxon>
        <taxon>Agaricomycotina</taxon>
        <taxon>Agaricomycetes</taxon>
        <taxon>Agaricomycetidae</taxon>
        <taxon>Agaricales</taxon>
        <taxon>Agaricineae</taxon>
        <taxon>Strophariaceae</taxon>
        <taxon>Psilocybe</taxon>
    </lineage>
</organism>
<reference evidence="2 3" key="1">
    <citation type="journal article" date="2018" name="Evol. Lett.">
        <title>Horizontal gene cluster transfer increased hallucinogenic mushroom diversity.</title>
        <authorList>
            <person name="Reynolds H.T."/>
            <person name="Vijayakumar V."/>
            <person name="Gluck-Thaler E."/>
            <person name="Korotkin H.B."/>
            <person name="Matheny P.B."/>
            <person name="Slot J.C."/>
        </authorList>
    </citation>
    <scope>NUCLEOTIDE SEQUENCE [LARGE SCALE GENOMIC DNA]</scope>
    <source>
        <strain evidence="2 3">2631</strain>
    </source>
</reference>
<keyword evidence="3" id="KW-1185">Reference proteome</keyword>
<dbReference type="AlphaFoldDB" id="A0A409WYH4"/>
<evidence type="ECO:0008006" key="4">
    <source>
        <dbReference type="Google" id="ProtNLM"/>
    </source>
</evidence>
<dbReference type="Proteomes" id="UP000283269">
    <property type="component" value="Unassembled WGS sequence"/>
</dbReference>
<dbReference type="InParanoid" id="A0A409WYH4"/>
<keyword evidence="1" id="KW-0472">Membrane</keyword>
<feature type="transmembrane region" description="Helical" evidence="1">
    <location>
        <begin position="234"/>
        <end position="260"/>
    </location>
</feature>